<keyword evidence="9 15" id="KW-0862">Zinc</keyword>
<comment type="similarity">
    <text evidence="1">Belongs to the class-II aminoacyl-tRNA synthetase family. Alax-L subfamily.</text>
</comment>
<evidence type="ECO:0000256" key="11">
    <source>
        <dbReference type="ARBA" id="ARBA00022884"/>
    </source>
</evidence>
<dbReference type="InterPro" id="IPR018165">
    <property type="entry name" value="Ala-tRNA-synth_IIc_core"/>
</dbReference>
<evidence type="ECO:0000256" key="9">
    <source>
        <dbReference type="ARBA" id="ARBA00022833"/>
    </source>
</evidence>
<dbReference type="Gene3D" id="2.40.30.130">
    <property type="match status" value="1"/>
</dbReference>
<dbReference type="EMBL" id="CACRXK020003504">
    <property type="protein sequence ID" value="CAB3999053.1"/>
    <property type="molecule type" value="Genomic_DNA"/>
</dbReference>
<dbReference type="AlphaFoldDB" id="A0A6S7H7N9"/>
<dbReference type="SUPFAM" id="SSF50447">
    <property type="entry name" value="Translation proteins"/>
    <property type="match status" value="1"/>
</dbReference>
<comment type="cofactor">
    <cofactor evidence="15">
        <name>Zn(2+)</name>
        <dbReference type="ChEBI" id="CHEBI:29105"/>
    </cofactor>
    <text evidence="15">Binds 1 zinc ion per subunit.</text>
</comment>
<keyword evidence="6 15" id="KW-0436">Ligase</keyword>
<dbReference type="GO" id="GO:0004813">
    <property type="term" value="F:alanine-tRNA ligase activity"/>
    <property type="evidence" value="ECO:0007669"/>
    <property type="project" value="UniProtKB-UniRule"/>
</dbReference>
<evidence type="ECO:0000256" key="2">
    <source>
        <dbReference type="ARBA" id="ARBA00013168"/>
    </source>
</evidence>
<dbReference type="PROSITE" id="PS50860">
    <property type="entry name" value="AA_TRNA_LIGASE_II_ALA"/>
    <property type="match status" value="1"/>
</dbReference>
<dbReference type="Gene3D" id="3.10.310.40">
    <property type="match status" value="1"/>
</dbReference>
<evidence type="ECO:0000256" key="1">
    <source>
        <dbReference type="ARBA" id="ARBA00008429"/>
    </source>
</evidence>
<evidence type="ECO:0000256" key="15">
    <source>
        <dbReference type="HAMAP-Rule" id="MF_03133"/>
    </source>
</evidence>
<dbReference type="FunFam" id="3.30.930.10:FF:000011">
    <property type="entry name" value="Alanine--tRNA ligase, cytoplasmic"/>
    <property type="match status" value="1"/>
</dbReference>
<dbReference type="SUPFAM" id="SSF101353">
    <property type="entry name" value="Putative anticodon-binding domain of alanyl-tRNA synthetase (AlaRS)"/>
    <property type="match status" value="1"/>
</dbReference>
<accession>A0A6S7H7N9</accession>
<evidence type="ECO:0000313" key="17">
    <source>
        <dbReference type="Proteomes" id="UP001152795"/>
    </source>
</evidence>
<comment type="subunit">
    <text evidence="15">Monomer.</text>
</comment>
<organism evidence="16 17">
    <name type="scientific">Paramuricea clavata</name>
    <name type="common">Red gorgonian</name>
    <name type="synonym">Violescent sea-whip</name>
    <dbReference type="NCBI Taxonomy" id="317549"/>
    <lineage>
        <taxon>Eukaryota</taxon>
        <taxon>Metazoa</taxon>
        <taxon>Cnidaria</taxon>
        <taxon>Anthozoa</taxon>
        <taxon>Octocorallia</taxon>
        <taxon>Malacalcyonacea</taxon>
        <taxon>Plexauridae</taxon>
        <taxon>Paramuricea</taxon>
    </lineage>
</organism>
<dbReference type="SUPFAM" id="SSF55681">
    <property type="entry name" value="Class II aaRS and biotin synthetases"/>
    <property type="match status" value="1"/>
</dbReference>
<evidence type="ECO:0000256" key="3">
    <source>
        <dbReference type="ARBA" id="ARBA00017959"/>
    </source>
</evidence>
<evidence type="ECO:0000256" key="7">
    <source>
        <dbReference type="ARBA" id="ARBA00022723"/>
    </source>
</evidence>
<dbReference type="Gene3D" id="3.30.980.10">
    <property type="entry name" value="Threonyl-trna Synthetase, Chain A, domain 2"/>
    <property type="match status" value="1"/>
</dbReference>
<dbReference type="GO" id="GO:0002161">
    <property type="term" value="F:aminoacyl-tRNA deacylase activity"/>
    <property type="evidence" value="ECO:0007669"/>
    <property type="project" value="TreeGrafter"/>
</dbReference>
<dbReference type="InterPro" id="IPR012947">
    <property type="entry name" value="tRNA_SAD"/>
</dbReference>
<evidence type="ECO:0000256" key="12">
    <source>
        <dbReference type="ARBA" id="ARBA00022917"/>
    </source>
</evidence>
<protein>
    <recommendedName>
        <fullName evidence="3">Alanine--tRNA ligase</fullName>
        <ecNumber evidence="2">6.1.1.7</ecNumber>
    </recommendedName>
</protein>
<dbReference type="FunFam" id="3.30.980.10:FF:000004">
    <property type="entry name" value="Alanine--tRNA ligase, cytoplasmic"/>
    <property type="match status" value="1"/>
</dbReference>
<dbReference type="GO" id="GO:0005524">
    <property type="term" value="F:ATP binding"/>
    <property type="evidence" value="ECO:0007669"/>
    <property type="project" value="UniProtKB-UniRule"/>
</dbReference>
<dbReference type="Gene3D" id="3.30.930.10">
    <property type="entry name" value="Bira Bifunctional Protein, Domain 2"/>
    <property type="match status" value="1"/>
</dbReference>
<dbReference type="InterPro" id="IPR018164">
    <property type="entry name" value="Ala-tRNA-synth_IIc_N"/>
</dbReference>
<evidence type="ECO:0000256" key="14">
    <source>
        <dbReference type="ARBA" id="ARBA00048300"/>
    </source>
</evidence>
<keyword evidence="5 15" id="KW-0820">tRNA-binding</keyword>
<feature type="binding site" evidence="15">
    <location>
        <position position="722"/>
    </location>
    <ligand>
        <name>Zn(2+)</name>
        <dbReference type="ChEBI" id="CHEBI:29105"/>
    </ligand>
</feature>
<dbReference type="InterPro" id="IPR023033">
    <property type="entry name" value="Ala_tRNA_ligase_euk/bac"/>
</dbReference>
<dbReference type="CDD" id="cd00673">
    <property type="entry name" value="AlaRS_core"/>
    <property type="match status" value="1"/>
</dbReference>
<dbReference type="GO" id="GO:0006419">
    <property type="term" value="P:alanyl-tRNA aminoacylation"/>
    <property type="evidence" value="ECO:0007669"/>
    <property type="project" value="InterPro"/>
</dbReference>
<evidence type="ECO:0000256" key="4">
    <source>
        <dbReference type="ARBA" id="ARBA00022490"/>
    </source>
</evidence>
<dbReference type="Pfam" id="PF07973">
    <property type="entry name" value="tRNA_SAD"/>
    <property type="match status" value="1"/>
</dbReference>
<comment type="catalytic activity">
    <reaction evidence="14 15">
        <text>tRNA(Ala) + L-alanine + ATP = L-alanyl-tRNA(Ala) + AMP + diphosphate</text>
        <dbReference type="Rhea" id="RHEA:12540"/>
        <dbReference type="Rhea" id="RHEA-COMP:9657"/>
        <dbReference type="Rhea" id="RHEA-COMP:9923"/>
        <dbReference type="ChEBI" id="CHEBI:30616"/>
        <dbReference type="ChEBI" id="CHEBI:33019"/>
        <dbReference type="ChEBI" id="CHEBI:57972"/>
        <dbReference type="ChEBI" id="CHEBI:78442"/>
        <dbReference type="ChEBI" id="CHEBI:78497"/>
        <dbReference type="ChEBI" id="CHEBI:456215"/>
        <dbReference type="EC" id="6.1.1.7"/>
    </reaction>
</comment>
<feature type="binding site" evidence="15">
    <location>
        <position position="602"/>
    </location>
    <ligand>
        <name>Zn(2+)</name>
        <dbReference type="ChEBI" id="CHEBI:29105"/>
    </ligand>
</feature>
<evidence type="ECO:0000256" key="10">
    <source>
        <dbReference type="ARBA" id="ARBA00022840"/>
    </source>
</evidence>
<evidence type="ECO:0000256" key="13">
    <source>
        <dbReference type="ARBA" id="ARBA00023146"/>
    </source>
</evidence>
<name>A0A6S7H7N9_PARCT</name>
<feature type="binding site" evidence="15">
    <location>
        <position position="718"/>
    </location>
    <ligand>
        <name>Zn(2+)</name>
        <dbReference type="ChEBI" id="CHEBI:29105"/>
    </ligand>
</feature>
<dbReference type="PANTHER" id="PTHR11777">
    <property type="entry name" value="ALANYL-TRNA SYNTHETASE"/>
    <property type="match status" value="1"/>
</dbReference>
<dbReference type="HAMAP" id="MF_00036_B">
    <property type="entry name" value="Ala_tRNA_synth_B"/>
    <property type="match status" value="1"/>
</dbReference>
<dbReference type="NCBIfam" id="TIGR00344">
    <property type="entry name" value="alaS"/>
    <property type="match status" value="1"/>
</dbReference>
<dbReference type="InterPro" id="IPR003156">
    <property type="entry name" value="DHHA1_dom"/>
</dbReference>
<dbReference type="InterPro" id="IPR050058">
    <property type="entry name" value="Ala-tRNA_ligase"/>
</dbReference>
<evidence type="ECO:0000256" key="6">
    <source>
        <dbReference type="ARBA" id="ARBA00022598"/>
    </source>
</evidence>
<dbReference type="FunFam" id="3.10.310.40:FF:000002">
    <property type="entry name" value="alanine--tRNA ligase, cytoplasmic"/>
    <property type="match status" value="1"/>
</dbReference>
<evidence type="ECO:0000313" key="16">
    <source>
        <dbReference type="EMBL" id="CAB3999053.1"/>
    </source>
</evidence>
<dbReference type="PANTHER" id="PTHR11777:SF9">
    <property type="entry name" value="ALANINE--TRNA LIGASE, CYTOPLASMIC"/>
    <property type="match status" value="1"/>
</dbReference>
<dbReference type="PRINTS" id="PR00980">
    <property type="entry name" value="TRNASYNTHALA"/>
</dbReference>
<comment type="function">
    <text evidence="15">Catalyzes the attachment of alanine to tRNA(Ala) in a two-step reaction: alanine is first activated by ATP to form Ala-AMP and then transferred to the acceptor end of tRNA(Ala). Also edits incorrectly charged tRNA(Ala) via its editing domain.</text>
</comment>
<sequence length="943" mass="105263">MDSSLTGKDIRAQFLDFFVEKKGHTFVHSSSVIPHEDPTLLFANAGMNQYKSIFLGTVDPNSDFSKLKRAVNSQKCIRAGGKHNDLEDVGKDVYHHTFFEMLGNWSFGDYFKKEAIEWAMELLVDTWKLPKERLYATYFGGYKDLPPDDDAKEIWLSVGLPPERVLPFGMKDNFWEMGDVGPCGPCTEIHFDRIGGRDASALVNMDDPDVLEIWNLVFIQFNRETDGSLKPLPSKHVDTGMGFERTVSVIQDKRSNYDTDVFIPIFDAIREGTGVRPYTGKVGEEDKDKIDMTYRVIADHIRTLTIAISDGGRPDNTGRGYVLRRILRRAVRFVSEKLHAPPGFLASLVSVVVEVLGEAFPEITKNPQQAMNIINEEEEQFLKTLARGRRLFNRTADKHQGDKVIPGDVAWRLYDTYGFPVDLTQLMAEERNLSVDMEAYEESRLKAQEIARGKTSAGEEIITLDIHSINHLQNVLKLPRTEDSFKYKYTSDDDGNYNFDLCSGEVKALLLNKEFVSEVPGGEKCGIVLDQTCFYAEAGGQIYDQGYMTKTDDEEVEFAVMDVQVHGGYILHVGALEGKLKVGDKVKCFIDEPRRRHSMNNHTATHVLNFALRKVLGEADQRGSLVAPDRLRFDFTAKGAMNAKQIKDCEVICKDIVDKKMSVFASESSLAAAKDIQGLRAIFDEVYPDPVRVLTIGAPLNELSGDPQAGYKYSVEFCGGTHLQNTGHMKAFSLISEEAISKGIRRIVAITGPDAERAINRARLLDQHVESLKAKIAEKFNSKTLNPKEAIREITALSDEISSAIIPYYRARKAAMTEAALEKTKSLLENKDEKIIIETLDAAANAKILDSCLQHVKKSSAETAAMFFSVDKDQKKIICMCQVPKELIDQGLKANEWIGSVSSLLGGKGGGKEMSAQASGPHYEALHEALQLAKEFAKLKVSK</sequence>
<comment type="caution">
    <text evidence="16">The sequence shown here is derived from an EMBL/GenBank/DDBJ whole genome shotgun (WGS) entry which is preliminary data.</text>
</comment>
<dbReference type="Pfam" id="PF01411">
    <property type="entry name" value="tRNA-synt_2c"/>
    <property type="match status" value="1"/>
</dbReference>
<dbReference type="InterPro" id="IPR002318">
    <property type="entry name" value="Ala-tRNA-lgiase_IIc"/>
</dbReference>
<evidence type="ECO:0000256" key="5">
    <source>
        <dbReference type="ARBA" id="ARBA00022555"/>
    </source>
</evidence>
<gene>
    <name evidence="16" type="ORF">PACLA_8A021943</name>
</gene>
<keyword evidence="17" id="KW-1185">Reference proteome</keyword>
<dbReference type="InterPro" id="IPR018163">
    <property type="entry name" value="Thr/Ala-tRNA-synth_IIc_edit"/>
</dbReference>
<keyword evidence="4" id="KW-0963">Cytoplasm</keyword>
<dbReference type="GO" id="GO:0008270">
    <property type="term" value="F:zinc ion binding"/>
    <property type="evidence" value="ECO:0007669"/>
    <property type="project" value="UniProtKB-UniRule"/>
</dbReference>
<dbReference type="SUPFAM" id="SSF55186">
    <property type="entry name" value="ThrRS/AlaRS common domain"/>
    <property type="match status" value="1"/>
</dbReference>
<dbReference type="EC" id="6.1.1.7" evidence="2"/>
<keyword evidence="10 15" id="KW-0067">ATP-binding</keyword>
<dbReference type="SMART" id="SM00863">
    <property type="entry name" value="tRNA_SAD"/>
    <property type="match status" value="1"/>
</dbReference>
<keyword evidence="11 15" id="KW-0694">RNA-binding</keyword>
<dbReference type="InterPro" id="IPR045864">
    <property type="entry name" value="aa-tRNA-synth_II/BPL/LPL"/>
</dbReference>
<feature type="binding site" evidence="15">
    <location>
        <position position="606"/>
    </location>
    <ligand>
        <name>Zn(2+)</name>
        <dbReference type="ChEBI" id="CHEBI:29105"/>
    </ligand>
</feature>
<reference evidence="16" key="1">
    <citation type="submission" date="2020-04" db="EMBL/GenBank/DDBJ databases">
        <authorList>
            <person name="Alioto T."/>
            <person name="Alioto T."/>
            <person name="Gomez Garrido J."/>
        </authorList>
    </citation>
    <scope>NUCLEOTIDE SEQUENCE</scope>
    <source>
        <strain evidence="16">A484AB</strain>
    </source>
</reference>
<dbReference type="GO" id="GO:0000049">
    <property type="term" value="F:tRNA binding"/>
    <property type="evidence" value="ECO:0007669"/>
    <property type="project" value="UniProtKB-KW"/>
</dbReference>
<evidence type="ECO:0000256" key="8">
    <source>
        <dbReference type="ARBA" id="ARBA00022741"/>
    </source>
</evidence>
<keyword evidence="8 15" id="KW-0547">Nucleotide-binding</keyword>
<keyword evidence="7 15" id="KW-0479">Metal-binding</keyword>
<keyword evidence="12 15" id="KW-0648">Protein biosynthesis</keyword>
<dbReference type="Proteomes" id="UP001152795">
    <property type="component" value="Unassembled WGS sequence"/>
</dbReference>
<dbReference type="InterPro" id="IPR018162">
    <property type="entry name" value="Ala-tRNA-ligase_IIc_anticod-bd"/>
</dbReference>
<dbReference type="GO" id="GO:0005739">
    <property type="term" value="C:mitochondrion"/>
    <property type="evidence" value="ECO:0007669"/>
    <property type="project" value="TreeGrafter"/>
</dbReference>
<comment type="domain">
    <text evidence="15">Consists of three domains; the N-terminal catalytic domain, the editing domain and the C-terminal C-Ala domain. The editing domain removes incorrectly charged amino acids, while the C-Ala domain, along with tRNA(Ala), serves as a bridge to cooperatively bring together the editing and aminoacylation centers thus stimulating deacylation of misacylated tRNAs.</text>
</comment>
<proteinExistence type="inferred from homology"/>
<dbReference type="InterPro" id="IPR009000">
    <property type="entry name" value="Transl_B-barrel_sf"/>
</dbReference>
<keyword evidence="13 15" id="KW-0030">Aminoacyl-tRNA synthetase</keyword>
<dbReference type="OrthoDB" id="2423964at2759"/>
<dbReference type="Pfam" id="PF02272">
    <property type="entry name" value="DHHA1"/>
    <property type="match status" value="1"/>
</dbReference>